<dbReference type="PANTHER" id="PTHR45749">
    <property type="match status" value="1"/>
</dbReference>
<gene>
    <name evidence="3" type="primary">LOC120253858</name>
</gene>
<evidence type="ECO:0000313" key="2">
    <source>
        <dbReference type="Proteomes" id="UP001515500"/>
    </source>
</evidence>
<reference evidence="3" key="1">
    <citation type="submission" date="2025-08" db="UniProtKB">
        <authorList>
            <consortium name="RefSeq"/>
        </authorList>
    </citation>
    <scope>IDENTIFICATION</scope>
</reference>
<proteinExistence type="predicted"/>
<dbReference type="RefSeq" id="XP_039118009.1">
    <property type="nucleotide sequence ID" value="XM_039262075.1"/>
</dbReference>
<dbReference type="InterPro" id="IPR025398">
    <property type="entry name" value="DUF4371"/>
</dbReference>
<keyword evidence="2" id="KW-1185">Reference proteome</keyword>
<dbReference type="AlphaFoldDB" id="A0AB40ATE7"/>
<sequence length="202" mass="23118">MLNLYGTKVEIVGHVINEDAPGNNQMTSPQIQKELVRACAEVTMQAIIDKIRDSHFSILLDESHDTSIKEQMTVIVRFLNKQGQVIERFLVVEHVADTSAPSIKAVLNRLFARCGLSISRLRGQGYDEASNMEGKFNRLKTLILNENLFAFYVHYFVHQLQLVVIIVARNILAISDFFQLCHYDCEHCWYFLQKEICVVISA</sequence>
<evidence type="ECO:0000313" key="3">
    <source>
        <dbReference type="RefSeq" id="XP_039118009.1"/>
    </source>
</evidence>
<organism evidence="2 3">
    <name type="scientific">Dioscorea cayennensis subsp. rotundata</name>
    <name type="common">White Guinea yam</name>
    <name type="synonym">Dioscorea rotundata</name>
    <dbReference type="NCBI Taxonomy" id="55577"/>
    <lineage>
        <taxon>Eukaryota</taxon>
        <taxon>Viridiplantae</taxon>
        <taxon>Streptophyta</taxon>
        <taxon>Embryophyta</taxon>
        <taxon>Tracheophyta</taxon>
        <taxon>Spermatophyta</taxon>
        <taxon>Magnoliopsida</taxon>
        <taxon>Liliopsida</taxon>
        <taxon>Dioscoreales</taxon>
        <taxon>Dioscoreaceae</taxon>
        <taxon>Dioscorea</taxon>
    </lineage>
</organism>
<name>A0AB40ATE7_DIOCR</name>
<dbReference type="Proteomes" id="UP001515500">
    <property type="component" value="Unplaced"/>
</dbReference>
<protein>
    <submittedName>
        <fullName evidence="3">Zinc finger MYM-type protein 1-like</fullName>
    </submittedName>
</protein>
<evidence type="ECO:0000259" key="1">
    <source>
        <dbReference type="Pfam" id="PF14291"/>
    </source>
</evidence>
<dbReference type="PANTHER" id="PTHR45749:SF34">
    <property type="entry name" value="ZINC FINGER MYM-TYPE PROTEIN 1-LIKE"/>
    <property type="match status" value="1"/>
</dbReference>
<accession>A0AB40ATE7</accession>
<feature type="domain" description="DUF4371" evidence="1">
    <location>
        <begin position="7"/>
        <end position="137"/>
    </location>
</feature>
<dbReference type="GeneID" id="120253858"/>
<dbReference type="Pfam" id="PF14291">
    <property type="entry name" value="DUF4371"/>
    <property type="match status" value="1"/>
</dbReference>